<dbReference type="RefSeq" id="XP_040686943.1">
    <property type="nucleotide sequence ID" value="XM_040838573.1"/>
</dbReference>
<feature type="transmembrane region" description="Helical" evidence="2">
    <location>
        <begin position="74"/>
        <end position="92"/>
    </location>
</feature>
<evidence type="ECO:0000256" key="1">
    <source>
        <dbReference type="SAM" id="MobiDB-lite"/>
    </source>
</evidence>
<reference evidence="5" key="1">
    <citation type="journal article" date="2017" name="Genome Biol.">
        <title>Comparative genomics reveals high biological diversity and specific adaptations in the industrially and medically important fungal genus Aspergillus.</title>
        <authorList>
            <person name="de Vries R.P."/>
            <person name="Riley R."/>
            <person name="Wiebenga A."/>
            <person name="Aguilar-Osorio G."/>
            <person name="Amillis S."/>
            <person name="Uchima C.A."/>
            <person name="Anderluh G."/>
            <person name="Asadollahi M."/>
            <person name="Askin M."/>
            <person name="Barry K."/>
            <person name="Battaglia E."/>
            <person name="Bayram O."/>
            <person name="Benocci T."/>
            <person name="Braus-Stromeyer S.A."/>
            <person name="Caldana C."/>
            <person name="Canovas D."/>
            <person name="Cerqueira G.C."/>
            <person name="Chen F."/>
            <person name="Chen W."/>
            <person name="Choi C."/>
            <person name="Clum A."/>
            <person name="Dos Santos R.A."/>
            <person name="Damasio A.R."/>
            <person name="Diallinas G."/>
            <person name="Emri T."/>
            <person name="Fekete E."/>
            <person name="Flipphi M."/>
            <person name="Freyberg S."/>
            <person name="Gallo A."/>
            <person name="Gournas C."/>
            <person name="Habgood R."/>
            <person name="Hainaut M."/>
            <person name="Harispe M.L."/>
            <person name="Henrissat B."/>
            <person name="Hilden K.S."/>
            <person name="Hope R."/>
            <person name="Hossain A."/>
            <person name="Karabika E."/>
            <person name="Karaffa L."/>
            <person name="Karanyi Z."/>
            <person name="Krasevec N."/>
            <person name="Kuo A."/>
            <person name="Kusch H."/>
            <person name="LaButti K."/>
            <person name="Lagendijk E.L."/>
            <person name="Lapidus A."/>
            <person name="Levasseur A."/>
            <person name="Lindquist E."/>
            <person name="Lipzen A."/>
            <person name="Logrieco A.F."/>
            <person name="MacCabe A."/>
            <person name="Maekelae M.R."/>
            <person name="Malavazi I."/>
            <person name="Melin P."/>
            <person name="Meyer V."/>
            <person name="Mielnichuk N."/>
            <person name="Miskei M."/>
            <person name="Molnar A.P."/>
            <person name="Mule G."/>
            <person name="Ngan C.Y."/>
            <person name="Orejas M."/>
            <person name="Orosz E."/>
            <person name="Ouedraogo J.P."/>
            <person name="Overkamp K.M."/>
            <person name="Park H.-S."/>
            <person name="Perrone G."/>
            <person name="Piumi F."/>
            <person name="Punt P.J."/>
            <person name="Ram A.F."/>
            <person name="Ramon A."/>
            <person name="Rauscher S."/>
            <person name="Record E."/>
            <person name="Riano-Pachon D.M."/>
            <person name="Robert V."/>
            <person name="Roehrig J."/>
            <person name="Ruller R."/>
            <person name="Salamov A."/>
            <person name="Salih N.S."/>
            <person name="Samson R.A."/>
            <person name="Sandor E."/>
            <person name="Sanguinetti M."/>
            <person name="Schuetze T."/>
            <person name="Sepcic K."/>
            <person name="Shelest E."/>
            <person name="Sherlock G."/>
            <person name="Sophianopoulou V."/>
            <person name="Squina F.M."/>
            <person name="Sun H."/>
            <person name="Susca A."/>
            <person name="Todd R.B."/>
            <person name="Tsang A."/>
            <person name="Unkles S.E."/>
            <person name="van de Wiele N."/>
            <person name="van Rossen-Uffink D."/>
            <person name="Oliveira J.V."/>
            <person name="Vesth T.C."/>
            <person name="Visser J."/>
            <person name="Yu J.-H."/>
            <person name="Zhou M."/>
            <person name="Andersen M.R."/>
            <person name="Archer D.B."/>
            <person name="Baker S.E."/>
            <person name="Benoit I."/>
            <person name="Brakhage A.A."/>
            <person name="Braus G.H."/>
            <person name="Fischer R."/>
            <person name="Frisvad J.C."/>
            <person name="Goldman G.H."/>
            <person name="Houbraken J."/>
            <person name="Oakley B."/>
            <person name="Pocsi I."/>
            <person name="Scazzocchio C."/>
            <person name="Seiboth B."/>
            <person name="vanKuyk P.A."/>
            <person name="Wortman J."/>
            <person name="Dyer P.S."/>
            <person name="Grigoriev I.V."/>
        </authorList>
    </citation>
    <scope>NUCLEOTIDE SEQUENCE [LARGE SCALE GENOMIC DNA]</scope>
    <source>
        <strain evidence="5">DTO 134E9</strain>
    </source>
</reference>
<dbReference type="PROSITE" id="PS51186">
    <property type="entry name" value="GNAT"/>
    <property type="match status" value="1"/>
</dbReference>
<feature type="transmembrane region" description="Helical" evidence="2">
    <location>
        <begin position="253"/>
        <end position="277"/>
    </location>
</feature>
<gene>
    <name evidence="4" type="ORF">ASPWEDRAFT_61393</name>
</gene>
<dbReference type="Proteomes" id="UP000184383">
    <property type="component" value="Unassembled WGS sequence"/>
</dbReference>
<evidence type="ECO:0000256" key="2">
    <source>
        <dbReference type="SAM" id="Phobius"/>
    </source>
</evidence>
<dbReference type="InterPro" id="IPR000182">
    <property type="entry name" value="GNAT_dom"/>
</dbReference>
<dbReference type="InterPro" id="IPR016181">
    <property type="entry name" value="Acyl_CoA_acyltransferase"/>
</dbReference>
<dbReference type="SUPFAM" id="SSF55729">
    <property type="entry name" value="Acyl-CoA N-acyltransferases (Nat)"/>
    <property type="match status" value="1"/>
</dbReference>
<name>A0A1L9REB7_ASPWE</name>
<feature type="domain" description="N-acetyltransferase" evidence="3">
    <location>
        <begin position="90"/>
        <end position="247"/>
    </location>
</feature>
<organism evidence="4 5">
    <name type="scientific">Aspergillus wentii DTO 134E9</name>
    <dbReference type="NCBI Taxonomy" id="1073089"/>
    <lineage>
        <taxon>Eukaryota</taxon>
        <taxon>Fungi</taxon>
        <taxon>Dikarya</taxon>
        <taxon>Ascomycota</taxon>
        <taxon>Pezizomycotina</taxon>
        <taxon>Eurotiomycetes</taxon>
        <taxon>Eurotiomycetidae</taxon>
        <taxon>Eurotiales</taxon>
        <taxon>Aspergillaceae</taxon>
        <taxon>Aspergillus</taxon>
        <taxon>Aspergillus subgen. Cremei</taxon>
    </lineage>
</organism>
<keyword evidence="5" id="KW-1185">Reference proteome</keyword>
<evidence type="ECO:0000259" key="3">
    <source>
        <dbReference type="PROSITE" id="PS51186"/>
    </source>
</evidence>
<keyword evidence="2" id="KW-0812">Transmembrane</keyword>
<dbReference type="EMBL" id="KV878214">
    <property type="protein sequence ID" value="OJJ33266.1"/>
    <property type="molecule type" value="Genomic_DNA"/>
</dbReference>
<keyword evidence="2" id="KW-1133">Transmembrane helix</keyword>
<feature type="region of interest" description="Disordered" evidence="1">
    <location>
        <begin position="380"/>
        <end position="407"/>
    </location>
</feature>
<keyword evidence="2" id="KW-0472">Membrane</keyword>
<accession>A0A1L9REB7</accession>
<feature type="compositionally biased region" description="Low complexity" evidence="1">
    <location>
        <begin position="380"/>
        <end position="400"/>
    </location>
</feature>
<sequence>MSQPETTDSIPPLTTYPATSESEQIAALRLIADSIAQQRQTASYAIISHPLTLSLTAIPLAVIYKYLYNDRSDWPIIGTTWAGCLMAGLLLVRLMTNAYIELAEKTGTWRWLRSTQKQDADADQDTEDDVVLVTKYGQEIIGALVLRAPDCISSANADADADADADFASRVASIRAWTVELRYRRKGIGRGLLEAAVGVCRERGWDGVEFAVGHAHSGRLGYGGVFDGVFEERERWGRGVLECIQRGSSPSSFLFFIIFIILIESAFHSLPAIYLSIYTSTHITMSTTTTSAAASCTGNIYVMPIQDAACAVPSKSNYTDVMDKCCKPASVTSYNDDCAYYCLAQEQSVGALTDCLTDNGVGYNDVWCNSANKSSTATASVSSATNTGTGTSSGQSASKTGGDDESAGVVLSQPVTKSGLGLLAVLVCSVAMGVVV</sequence>
<dbReference type="GeneID" id="63754421"/>
<dbReference type="OrthoDB" id="5343688at2759"/>
<evidence type="ECO:0000313" key="5">
    <source>
        <dbReference type="Proteomes" id="UP000184383"/>
    </source>
</evidence>
<dbReference type="GO" id="GO:0016747">
    <property type="term" value="F:acyltransferase activity, transferring groups other than amino-acyl groups"/>
    <property type="evidence" value="ECO:0007669"/>
    <property type="project" value="InterPro"/>
</dbReference>
<dbReference type="AlphaFoldDB" id="A0A1L9REB7"/>
<evidence type="ECO:0000313" key="4">
    <source>
        <dbReference type="EMBL" id="OJJ33266.1"/>
    </source>
</evidence>
<dbReference type="Pfam" id="PF00583">
    <property type="entry name" value="Acetyltransf_1"/>
    <property type="match status" value="1"/>
</dbReference>
<protein>
    <recommendedName>
        <fullName evidence="3">N-acetyltransferase domain-containing protein</fullName>
    </recommendedName>
</protein>
<dbReference type="VEuPathDB" id="FungiDB:ASPWEDRAFT_61393"/>
<dbReference type="CDD" id="cd04301">
    <property type="entry name" value="NAT_SF"/>
    <property type="match status" value="1"/>
</dbReference>
<proteinExistence type="predicted"/>
<dbReference type="Gene3D" id="3.40.630.30">
    <property type="match status" value="1"/>
</dbReference>
<feature type="transmembrane region" description="Helical" evidence="2">
    <location>
        <begin position="44"/>
        <end position="68"/>
    </location>
</feature>